<dbReference type="GO" id="GO:0015979">
    <property type="term" value="P:photosynthesis"/>
    <property type="evidence" value="ECO:0007669"/>
    <property type="project" value="UniProtKB-KW"/>
</dbReference>
<reference evidence="8 9" key="1">
    <citation type="journal article" date="2015" name="Genome Announc.">
        <title>Draft Genome Sequence of Filamentous Marine Cyanobacterium Lyngbya confervoides Strain BDU141951.</title>
        <authorList>
            <person name="Chandrababunaidu M.M."/>
            <person name="Sen D."/>
            <person name="Tripathy S."/>
        </authorList>
    </citation>
    <scope>NUCLEOTIDE SEQUENCE [LARGE SCALE GENOMIC DNA]</scope>
    <source>
        <strain evidence="8 9">BDU141951</strain>
    </source>
</reference>
<comment type="function">
    <text evidence="7">A core subunit of photosystem II (PSII), probably helps stabilize the reaction center.</text>
</comment>
<name>A0ABD4T0I8_9CYAN</name>
<evidence type="ECO:0000256" key="2">
    <source>
        <dbReference type="ARBA" id="ARBA00022531"/>
    </source>
</evidence>
<dbReference type="Proteomes" id="UP000031561">
    <property type="component" value="Unassembled WGS sequence"/>
</dbReference>
<comment type="caution">
    <text evidence="8">The sequence shown here is derived from an EMBL/GenBank/DDBJ whole genome shotgun (WGS) entry which is preliminary data.</text>
</comment>
<keyword evidence="9" id="KW-1185">Reference proteome</keyword>
<dbReference type="AlphaFoldDB" id="A0ABD4T0I8"/>
<evidence type="ECO:0000256" key="5">
    <source>
        <dbReference type="ARBA" id="ARBA00023136"/>
    </source>
</evidence>
<protein>
    <recommendedName>
        <fullName evidence="7">Photosystem II reaction center protein Psb30</fullName>
    </recommendedName>
    <alternativeName>
        <fullName evidence="7">Photosystem II reaction center protein Ycf12</fullName>
    </alternativeName>
</protein>
<evidence type="ECO:0000256" key="7">
    <source>
        <dbReference type="HAMAP-Rule" id="MF_01329"/>
    </source>
</evidence>
<dbReference type="GO" id="GO:0031676">
    <property type="term" value="C:plasma membrane-derived thylakoid membrane"/>
    <property type="evidence" value="ECO:0007669"/>
    <property type="project" value="UniProtKB-SubCell"/>
</dbReference>
<dbReference type="HAMAP" id="MF_01329">
    <property type="entry name" value="PSII_Psb30_Ycf12"/>
    <property type="match status" value="1"/>
</dbReference>
<proteinExistence type="inferred from homology"/>
<sequence>MTTLAALNFEVIFQLTMLAMIILAGPIIVGLLVLRGGDL</sequence>
<comment type="subcellular location">
    <subcellularLocation>
        <location evidence="7">Cellular thylakoid membrane</location>
        <topology evidence="7">Single-pass membrane protein</topology>
    </subcellularLocation>
    <subcellularLocation>
        <location evidence="1">Membrane</location>
        <topology evidence="1">Single-pass membrane protein</topology>
    </subcellularLocation>
</comment>
<evidence type="ECO:0000313" key="8">
    <source>
        <dbReference type="EMBL" id="MCM1982281.1"/>
    </source>
</evidence>
<feature type="transmembrane region" description="Helical" evidence="7">
    <location>
        <begin position="12"/>
        <end position="34"/>
    </location>
</feature>
<dbReference type="Pfam" id="PF05969">
    <property type="entry name" value="PSII_Ycf12"/>
    <property type="match status" value="1"/>
</dbReference>
<dbReference type="EMBL" id="JTHE03000037">
    <property type="protein sequence ID" value="MCM1982281.1"/>
    <property type="molecule type" value="Genomic_DNA"/>
</dbReference>
<keyword evidence="7" id="KW-0793">Thylakoid</keyword>
<dbReference type="GO" id="GO:0009523">
    <property type="term" value="C:photosystem II"/>
    <property type="evidence" value="ECO:0007669"/>
    <property type="project" value="UniProtKB-KW"/>
</dbReference>
<evidence type="ECO:0000256" key="1">
    <source>
        <dbReference type="ARBA" id="ARBA00004167"/>
    </source>
</evidence>
<gene>
    <name evidence="7" type="primary">psb30</name>
    <name evidence="7" type="synonym">ycf12</name>
    <name evidence="8" type="ORF">QQ91_0005495</name>
</gene>
<evidence type="ECO:0000256" key="6">
    <source>
        <dbReference type="ARBA" id="ARBA00023276"/>
    </source>
</evidence>
<keyword evidence="2 7" id="KW-0602">Photosynthesis</keyword>
<accession>A0ABD4T0I8</accession>
<evidence type="ECO:0000313" key="9">
    <source>
        <dbReference type="Proteomes" id="UP000031561"/>
    </source>
</evidence>
<dbReference type="InterPro" id="IPR010284">
    <property type="entry name" value="PSII_Ycf12_core-subunit"/>
</dbReference>
<evidence type="ECO:0000256" key="4">
    <source>
        <dbReference type="ARBA" id="ARBA00022989"/>
    </source>
</evidence>
<keyword evidence="4 7" id="KW-1133">Transmembrane helix</keyword>
<keyword evidence="6 7" id="KW-0604">Photosystem II</keyword>
<keyword evidence="5 7" id="KW-0472">Membrane</keyword>
<comment type="similarity">
    <text evidence="7">Belongs to the Psb30/Ycf12 family.</text>
</comment>
<comment type="subunit">
    <text evidence="7">PSII is composed of 1 copy each of membrane proteins PsbA, PsbB, PsbC, PsbD, PsbE, PsbF, PsbH, PsbI, PsbJ, PsbK, PsbL, PsbM, PsbT, PsbX, PsbY, PsbZ, Psb30/Ycf12, peripheral proteins PsbO, CyanoQ (PsbQ), PsbU, PsbV and a large number of cofactors. It forms dimeric complexes.</text>
</comment>
<evidence type="ECO:0000256" key="3">
    <source>
        <dbReference type="ARBA" id="ARBA00022692"/>
    </source>
</evidence>
<keyword evidence="3 7" id="KW-0812">Transmembrane</keyword>
<organism evidence="8 9">
    <name type="scientific">Lyngbya confervoides BDU141951</name>
    <dbReference type="NCBI Taxonomy" id="1574623"/>
    <lineage>
        <taxon>Bacteria</taxon>
        <taxon>Bacillati</taxon>
        <taxon>Cyanobacteriota</taxon>
        <taxon>Cyanophyceae</taxon>
        <taxon>Oscillatoriophycideae</taxon>
        <taxon>Oscillatoriales</taxon>
        <taxon>Microcoleaceae</taxon>
        <taxon>Lyngbya</taxon>
    </lineage>
</organism>
<dbReference type="NCBIfam" id="NF010239">
    <property type="entry name" value="PRK13686.1"/>
    <property type="match status" value="1"/>
</dbReference>